<protein>
    <submittedName>
        <fullName evidence="1">Uncharacterized protein</fullName>
    </submittedName>
</protein>
<dbReference type="GeneID" id="800375"/>
<dbReference type="EMBL" id="AF008237">
    <property type="protein sequence ID" value="AAC39339.1"/>
    <property type="molecule type" value="Genomic_DNA"/>
</dbReference>
<sequence length="118" mass="13571">MFCLARRMQLSSRLRLDRRDVVINPRLCLRQMLTLKQVIANTLASYKKSQRCSRRIAQVKAPLVRDVSSFSSLNAMSRSDRHSNKTIKVIASSLGTRRDSTNIYASSRRVRRDGDMKV</sequence>
<accession>O47542</accession>
<proteinExistence type="predicted"/>
<name>O47542_CHLMO</name>
<organism evidence="1">
    <name type="scientific">Chlamydomonas moewusii</name>
    <name type="common">Chlamydomonas eugametos</name>
    <dbReference type="NCBI Taxonomy" id="3054"/>
    <lineage>
        <taxon>Eukaryota</taxon>
        <taxon>Viridiplantae</taxon>
        <taxon>Chlorophyta</taxon>
        <taxon>core chlorophytes</taxon>
        <taxon>Chlorophyceae</taxon>
        <taxon>CS clade</taxon>
        <taxon>Chlamydomonadales</taxon>
        <taxon>Chlamydomonadaceae</taxon>
        <taxon>Chlamydomonas</taxon>
    </lineage>
</organism>
<reference evidence="1" key="1">
    <citation type="journal article" date="1994" name="J. Mol. Biol.">
        <title>Comparative structure and genomic organization of the discontinuous mitochondrial ribosomal RNA genes of Chlamydomonas eugametos and Chlamydomonas reinhardtii.</title>
        <authorList>
            <person name="Denovan-Wright E.M."/>
            <person name="Lee R.W."/>
        </authorList>
    </citation>
    <scope>NUCLEOTIDE SEQUENCE</scope>
    <source>
        <strain evidence="1">UTEX 9</strain>
    </source>
</reference>
<keyword evidence="1" id="KW-0496">Mitochondrion</keyword>
<dbReference type="AlphaFoldDB" id="O47542"/>
<geneLocation type="mitochondrion" evidence="1"/>
<reference evidence="1" key="2">
    <citation type="journal article" date="1998" name="Plant Mol. Biol.">
        <title>Complete sequence of the mitochondrial DNA of Chlamydomonas eugametos.</title>
        <authorList>
            <person name="Denovan-Wright E.M."/>
            <person name="Nedelcu A.M."/>
            <person name="Lee R.W."/>
        </authorList>
    </citation>
    <scope>NUCLEOTIDE SEQUENCE</scope>
    <source>
        <strain evidence="1">UTEX 9</strain>
    </source>
</reference>
<evidence type="ECO:0000313" key="1">
    <source>
        <dbReference type="EMBL" id="AAC39339.1"/>
    </source>
</evidence>
<dbReference type="PIR" id="T11038">
    <property type="entry name" value="T11038"/>
</dbReference>
<dbReference type="RefSeq" id="NP_046139.1">
    <property type="nucleotide sequence ID" value="NC_001872.1"/>
</dbReference>